<evidence type="ECO:0000313" key="2">
    <source>
        <dbReference type="EMBL" id="KKS05153.1"/>
    </source>
</evidence>
<reference evidence="2 3" key="1">
    <citation type="journal article" date="2015" name="Nature">
        <title>rRNA introns, odd ribosomes, and small enigmatic genomes across a large radiation of phyla.</title>
        <authorList>
            <person name="Brown C.T."/>
            <person name="Hug L.A."/>
            <person name="Thomas B.C."/>
            <person name="Sharon I."/>
            <person name="Castelle C.J."/>
            <person name="Singh A."/>
            <person name="Wilkins M.J."/>
            <person name="Williams K.H."/>
            <person name="Banfield J.F."/>
        </authorList>
    </citation>
    <scope>NUCLEOTIDE SEQUENCE [LARGE SCALE GENOMIC DNA]</scope>
</reference>
<organism evidence="2 3">
    <name type="scientific">Candidatus Nomurabacteria bacterium GW2011_GWA2_41_25</name>
    <dbReference type="NCBI Taxonomy" id="1618736"/>
    <lineage>
        <taxon>Bacteria</taxon>
        <taxon>Candidatus Nomuraibacteriota</taxon>
    </lineage>
</organism>
<sequence>MITRTMTVGYQNRSSRGYGGSGVGSLSRDLPSVPKILLANKFLLENCFSIGSKAYVYYSPGEIIIKLTNQTL</sequence>
<dbReference type="Proteomes" id="UP000034236">
    <property type="component" value="Unassembled WGS sequence"/>
</dbReference>
<gene>
    <name evidence="2" type="ORF">UU58_C0001G0013</name>
</gene>
<proteinExistence type="predicted"/>
<feature type="region of interest" description="Disordered" evidence="1">
    <location>
        <begin position="1"/>
        <end position="25"/>
    </location>
</feature>
<comment type="caution">
    <text evidence="2">The sequence shown here is derived from an EMBL/GenBank/DDBJ whole genome shotgun (WGS) entry which is preliminary data.</text>
</comment>
<name>A0A0G0YXG4_9BACT</name>
<evidence type="ECO:0000256" key="1">
    <source>
        <dbReference type="SAM" id="MobiDB-lite"/>
    </source>
</evidence>
<dbReference type="EMBL" id="LCBE01000001">
    <property type="protein sequence ID" value="KKS05153.1"/>
    <property type="molecule type" value="Genomic_DNA"/>
</dbReference>
<dbReference type="AlphaFoldDB" id="A0A0G0YXG4"/>
<feature type="compositionally biased region" description="Polar residues" evidence="1">
    <location>
        <begin position="1"/>
        <end position="12"/>
    </location>
</feature>
<evidence type="ECO:0000313" key="3">
    <source>
        <dbReference type="Proteomes" id="UP000034236"/>
    </source>
</evidence>
<protein>
    <submittedName>
        <fullName evidence="2">Uncharacterized protein</fullName>
    </submittedName>
</protein>
<accession>A0A0G0YXG4</accession>